<keyword evidence="3" id="KW-1185">Reference proteome</keyword>
<organism evidence="2 3">
    <name type="scientific">Orbilia ellipsospora</name>
    <dbReference type="NCBI Taxonomy" id="2528407"/>
    <lineage>
        <taxon>Eukaryota</taxon>
        <taxon>Fungi</taxon>
        <taxon>Dikarya</taxon>
        <taxon>Ascomycota</taxon>
        <taxon>Pezizomycotina</taxon>
        <taxon>Orbiliomycetes</taxon>
        <taxon>Orbiliales</taxon>
        <taxon>Orbiliaceae</taxon>
        <taxon>Orbilia</taxon>
    </lineage>
</organism>
<evidence type="ECO:0000313" key="2">
    <source>
        <dbReference type="EMBL" id="KAK6539835.1"/>
    </source>
</evidence>
<dbReference type="Gene3D" id="2.60.40.10">
    <property type="entry name" value="Immunoglobulins"/>
    <property type="match status" value="1"/>
</dbReference>
<reference evidence="2 3" key="1">
    <citation type="submission" date="2019-10" db="EMBL/GenBank/DDBJ databases">
        <authorList>
            <person name="Palmer J.M."/>
        </authorList>
    </citation>
    <scope>NUCLEOTIDE SEQUENCE [LARGE SCALE GENOMIC DNA]</scope>
    <source>
        <strain evidence="2 3">TWF694</strain>
    </source>
</reference>
<gene>
    <name evidence="2" type="ORF">TWF694_008681</name>
</gene>
<name>A0AAV9XDN2_9PEZI</name>
<comment type="caution">
    <text evidence="2">The sequence shown here is derived from an EMBL/GenBank/DDBJ whole genome shotgun (WGS) entry which is preliminary data.</text>
</comment>
<feature type="compositionally biased region" description="Low complexity" evidence="1">
    <location>
        <begin position="405"/>
        <end position="426"/>
    </location>
</feature>
<evidence type="ECO:0000256" key="1">
    <source>
        <dbReference type="SAM" id="MobiDB-lite"/>
    </source>
</evidence>
<feature type="region of interest" description="Disordered" evidence="1">
    <location>
        <begin position="380"/>
        <end position="427"/>
    </location>
</feature>
<accession>A0AAV9XDN2</accession>
<dbReference type="InterPro" id="IPR013783">
    <property type="entry name" value="Ig-like_fold"/>
</dbReference>
<feature type="compositionally biased region" description="Polar residues" evidence="1">
    <location>
        <begin position="385"/>
        <end position="404"/>
    </location>
</feature>
<dbReference type="EMBL" id="JAVHJO010000005">
    <property type="protein sequence ID" value="KAK6539835.1"/>
    <property type="molecule type" value="Genomic_DNA"/>
</dbReference>
<proteinExistence type="predicted"/>
<evidence type="ECO:0000313" key="3">
    <source>
        <dbReference type="Proteomes" id="UP001365542"/>
    </source>
</evidence>
<dbReference type="AlphaFoldDB" id="A0AAV9XDN2"/>
<dbReference type="PANTHER" id="PTHR40625:SF2">
    <property type="entry name" value="GTP-BINDING PROTEIN ESDC"/>
    <property type="match status" value="1"/>
</dbReference>
<protein>
    <submittedName>
        <fullName evidence="2">Uncharacterized protein</fullName>
    </submittedName>
</protein>
<sequence>MANYSSMSTLHIPNDRALVIFSINTPLDTATVHLVGSWDNFSAPLLMGRDATSTCGSWKLCLGSSKYGSGASVRGLKMGGRYTYYFVINGHIQMPDPTVSERAVDPRSGTICSVFNVPFQIGTGQKVIAGSPELSTAESFARELLACQRRHKNRPNSLDLNLNDMDDYVRMDEPIVSPRTNNGPRRPTVVIPRETSKNSFSSPISAIPSLTSSSGLNSAVSPASVNTPYSARSGLRSKRSFGFGFSRSNSVREIGEHADSPAESVKKRGFHLKTPSIPALSTLIGSSSSTKPRAGFLIISNPIPQEYEKVYRGPIPSRSSSTASECATKSHLAGLGLGIDFASPQSSRSSLIEDDEQEILEAQGIAYNAVRSHMMASPPARPLSVASTTISDSPSLTQSEFSIESSPSPVDDTSSISSSPMQSSFDSDIEIETDDEEESMMAAMLASKFHLKGKHESLEAIRADNLSDMENWYRNAVKISKSRSSRHSKSTRFSDISCFTRFEDSSQDGYSYSQTSHIEKRWPPNTEGRVRGLSPSLKVHAPMPIKPEAEAVIAIESMEAQAEAKLRSLIRSSWGRFDHLDFHTEHLCEEYQNYLHELNYLRQEVEELRREKEYLSQFPRHYNEYHYD</sequence>
<dbReference type="Proteomes" id="UP001365542">
    <property type="component" value="Unassembled WGS sequence"/>
</dbReference>
<dbReference type="PANTHER" id="PTHR40625">
    <property type="entry name" value="GTP-BINDING PROTEIN ESDC-RELATED"/>
    <property type="match status" value="1"/>
</dbReference>